<feature type="region of interest" description="Disordered" evidence="10">
    <location>
        <begin position="446"/>
        <end position="470"/>
    </location>
</feature>
<dbReference type="GO" id="GO:0003899">
    <property type="term" value="F:DNA-directed RNA polymerase activity"/>
    <property type="evidence" value="ECO:0007669"/>
    <property type="project" value="InterPro"/>
</dbReference>
<dbReference type="GeneID" id="4703130"/>
<dbReference type="KEGG" id="act:ACLA_036970"/>
<evidence type="ECO:0000313" key="11">
    <source>
        <dbReference type="EMBL" id="EAW09492.1"/>
    </source>
</evidence>
<dbReference type="HOGENOM" id="CLU_028288_1_0_1"/>
<dbReference type="PANTHER" id="PTHR10536">
    <property type="entry name" value="DNA PRIMASE SMALL SUBUNIT"/>
    <property type="match status" value="1"/>
</dbReference>
<evidence type="ECO:0000256" key="8">
    <source>
        <dbReference type="ARBA" id="ARBA00023163"/>
    </source>
</evidence>
<protein>
    <recommendedName>
        <fullName evidence="9">DNA primase</fullName>
        <ecNumber evidence="9">2.7.7.-</ecNumber>
    </recommendedName>
</protein>
<dbReference type="STRING" id="344612.A1CK18"/>
<dbReference type="NCBIfam" id="TIGR00335">
    <property type="entry name" value="primase_sml"/>
    <property type="match status" value="1"/>
</dbReference>
<dbReference type="InterPro" id="IPR014052">
    <property type="entry name" value="DNA_primase_ssu_euk/arc"/>
</dbReference>
<keyword evidence="3 9" id="KW-0639">Primosome</keyword>
<evidence type="ECO:0000256" key="6">
    <source>
        <dbReference type="ARBA" id="ARBA00022705"/>
    </source>
</evidence>
<dbReference type="OrthoDB" id="19606at2759"/>
<sequence length="514" mass="57700">MPHSESPQGSPARDHDEEILPDAPTAEVSTEDKVPAARENQTTGVRLEDMFSDSEDDEEFPTSSAPNPKISIGAAVAESTPQSAQVDTDIMLAFYQRLFPFRYLFQWLNHGIIPSPDFGNREFALTLQNDAYLRYQSYATADLFRKDILRMNPSRFEIGPVYNANPRDRKTLRGGQMKPVSKELVFDIDLTDYDDIRSCCEKANICRKCWAFVTMAIKVIDTALREDFGFEHILWVYSGRRGAHAWVCDPRARSLPDDRRRAIAGYLEVVRGGAQSGKRVNMKRPLHPHMSRSLDILAPFFAETTLVDQDTFGSSEQAERLLALLPDKELNTALRKKWNSSPNRSSTSKWADIDALASTGRSNTLNTSALLDAKQDVVLEYTYPRLDAEVSKKMIHLLKSPFVVHPGTGRVCVPLDAKKAEDFDPLSVPTVTELLAEIDAWDAEHSNGNATTEDAEGEGNGSQGNRKLQDYEKTSLKPYIDYFRSFIAALNKEERGNKRGSEDAVEVKSDSMEF</sequence>
<evidence type="ECO:0000256" key="7">
    <source>
        <dbReference type="ARBA" id="ARBA00022723"/>
    </source>
</evidence>
<dbReference type="SUPFAM" id="SSF56747">
    <property type="entry name" value="Prim-pol domain"/>
    <property type="match status" value="1"/>
</dbReference>
<dbReference type="RefSeq" id="XP_001270918.1">
    <property type="nucleotide sequence ID" value="XM_001270917.1"/>
</dbReference>
<dbReference type="EMBL" id="DS027056">
    <property type="protein sequence ID" value="EAW09492.1"/>
    <property type="molecule type" value="Genomic_DNA"/>
</dbReference>
<keyword evidence="8" id="KW-0804">Transcription</keyword>
<accession>A1CK18</accession>
<dbReference type="GO" id="GO:0005658">
    <property type="term" value="C:alpha DNA polymerase:primase complex"/>
    <property type="evidence" value="ECO:0007669"/>
    <property type="project" value="UniProtKB-ARBA"/>
</dbReference>
<dbReference type="OMA" id="NVTRGFN"/>
<dbReference type="InterPro" id="IPR002755">
    <property type="entry name" value="DNA_primase_S"/>
</dbReference>
<comment type="similarity">
    <text evidence="1 9">Belongs to the eukaryotic-type primase small subunit family.</text>
</comment>
<dbReference type="CDD" id="cd04860">
    <property type="entry name" value="AE_Prim_S"/>
    <property type="match status" value="1"/>
</dbReference>
<evidence type="ECO:0000256" key="2">
    <source>
        <dbReference type="ARBA" id="ARBA00022478"/>
    </source>
</evidence>
<evidence type="ECO:0000256" key="9">
    <source>
        <dbReference type="RuleBase" id="RU003514"/>
    </source>
</evidence>
<feature type="compositionally biased region" description="Acidic residues" evidence="10">
    <location>
        <begin position="50"/>
        <end position="60"/>
    </location>
</feature>
<dbReference type="AlphaFoldDB" id="A1CK18"/>
<dbReference type="GO" id="GO:0046872">
    <property type="term" value="F:metal ion binding"/>
    <property type="evidence" value="ECO:0007669"/>
    <property type="project" value="UniProtKB-KW"/>
</dbReference>
<keyword evidence="4 9" id="KW-0808">Transferase</keyword>
<dbReference type="EC" id="2.7.7.-" evidence="9"/>
<feature type="region of interest" description="Disordered" evidence="10">
    <location>
        <begin position="1"/>
        <end position="69"/>
    </location>
</feature>
<evidence type="ECO:0000256" key="3">
    <source>
        <dbReference type="ARBA" id="ARBA00022515"/>
    </source>
</evidence>
<evidence type="ECO:0000256" key="4">
    <source>
        <dbReference type="ARBA" id="ARBA00022679"/>
    </source>
</evidence>
<proteinExistence type="inferred from homology"/>
<name>A1CK18_ASPCL</name>
<gene>
    <name evidence="11" type="ORF">ACLA_036970</name>
</gene>
<keyword evidence="6 9" id="KW-0235">DNA replication</keyword>
<organism evidence="11 12">
    <name type="scientific">Aspergillus clavatus (strain ATCC 1007 / CBS 513.65 / DSM 816 / NCTC 3887 / NRRL 1 / QM 1276 / 107)</name>
    <dbReference type="NCBI Taxonomy" id="344612"/>
    <lineage>
        <taxon>Eukaryota</taxon>
        <taxon>Fungi</taxon>
        <taxon>Dikarya</taxon>
        <taxon>Ascomycota</taxon>
        <taxon>Pezizomycotina</taxon>
        <taxon>Eurotiomycetes</taxon>
        <taxon>Eurotiomycetidae</taxon>
        <taxon>Eurotiales</taxon>
        <taxon>Aspergillaceae</taxon>
        <taxon>Aspergillus</taxon>
        <taxon>Aspergillus subgen. Fumigati</taxon>
    </lineage>
</organism>
<dbReference type="Gene3D" id="3.90.920.10">
    <property type="entry name" value="DNA primase, PRIM domain"/>
    <property type="match status" value="1"/>
</dbReference>
<reference evidence="11 12" key="1">
    <citation type="journal article" date="2008" name="PLoS Genet.">
        <title>Genomic islands in the pathogenic filamentous fungus Aspergillus fumigatus.</title>
        <authorList>
            <person name="Fedorova N.D."/>
            <person name="Khaldi N."/>
            <person name="Joardar V.S."/>
            <person name="Maiti R."/>
            <person name="Amedeo P."/>
            <person name="Anderson M.J."/>
            <person name="Crabtree J."/>
            <person name="Silva J.C."/>
            <person name="Badger J.H."/>
            <person name="Albarraq A."/>
            <person name="Angiuoli S."/>
            <person name="Bussey H."/>
            <person name="Bowyer P."/>
            <person name="Cotty P.J."/>
            <person name="Dyer P.S."/>
            <person name="Egan A."/>
            <person name="Galens K."/>
            <person name="Fraser-Liggett C.M."/>
            <person name="Haas B.J."/>
            <person name="Inman J.M."/>
            <person name="Kent R."/>
            <person name="Lemieux S."/>
            <person name="Malavazi I."/>
            <person name="Orvis J."/>
            <person name="Roemer T."/>
            <person name="Ronning C.M."/>
            <person name="Sundaram J.P."/>
            <person name="Sutton G."/>
            <person name="Turner G."/>
            <person name="Venter J.C."/>
            <person name="White O.R."/>
            <person name="Whitty B.R."/>
            <person name="Youngman P."/>
            <person name="Wolfe K.H."/>
            <person name="Goldman G.H."/>
            <person name="Wortman J.R."/>
            <person name="Jiang B."/>
            <person name="Denning D.W."/>
            <person name="Nierman W.C."/>
        </authorList>
    </citation>
    <scope>NUCLEOTIDE SEQUENCE [LARGE SCALE GENOMIC DNA]</scope>
    <source>
        <strain evidence="12">ATCC 1007 / CBS 513.65 / DSM 816 / NCTC 3887 / NRRL 1</strain>
    </source>
</reference>
<keyword evidence="7" id="KW-0479">Metal-binding</keyword>
<dbReference type="eggNOG" id="KOG2851">
    <property type="taxonomic scope" value="Eukaryota"/>
</dbReference>
<evidence type="ECO:0000256" key="5">
    <source>
        <dbReference type="ARBA" id="ARBA00022695"/>
    </source>
</evidence>
<dbReference type="GO" id="GO:0006269">
    <property type="term" value="P:DNA replication, synthesis of primer"/>
    <property type="evidence" value="ECO:0007669"/>
    <property type="project" value="UniProtKB-KW"/>
</dbReference>
<evidence type="ECO:0000313" key="12">
    <source>
        <dbReference type="Proteomes" id="UP000006701"/>
    </source>
</evidence>
<feature type="region of interest" description="Disordered" evidence="10">
    <location>
        <begin position="494"/>
        <end position="514"/>
    </location>
</feature>
<dbReference type="Pfam" id="PF01896">
    <property type="entry name" value="DNA_primase_S"/>
    <property type="match status" value="1"/>
</dbReference>
<dbReference type="FunFam" id="3.90.920.10:FF:000002">
    <property type="entry name" value="DNA primase"/>
    <property type="match status" value="1"/>
</dbReference>
<keyword evidence="12" id="KW-1185">Reference proteome</keyword>
<keyword evidence="5" id="KW-0548">Nucleotidyltransferase</keyword>
<keyword evidence="2 9" id="KW-0240">DNA-directed RNA polymerase</keyword>
<evidence type="ECO:0000256" key="1">
    <source>
        <dbReference type="ARBA" id="ARBA00009762"/>
    </source>
</evidence>
<evidence type="ECO:0000256" key="10">
    <source>
        <dbReference type="SAM" id="MobiDB-lite"/>
    </source>
</evidence>
<dbReference type="VEuPathDB" id="FungiDB:ACLA_036970"/>
<dbReference type="Proteomes" id="UP000006701">
    <property type="component" value="Unassembled WGS sequence"/>
</dbReference>